<sequence>MPSLVDAWTTEFEKLRERARAIAAGELGRMPPAEPTKKEVEGQKGGPFVGLPTFQYSETTISLFMECFAP</sequence>
<keyword evidence="3" id="KW-1185">Reference proteome</keyword>
<accession>A0AAV7E0A1</accession>
<dbReference type="Proteomes" id="UP000825729">
    <property type="component" value="Unassembled WGS sequence"/>
</dbReference>
<organism evidence="2 3">
    <name type="scientific">Aristolochia fimbriata</name>
    <name type="common">White veined hardy Dutchman's pipe vine</name>
    <dbReference type="NCBI Taxonomy" id="158543"/>
    <lineage>
        <taxon>Eukaryota</taxon>
        <taxon>Viridiplantae</taxon>
        <taxon>Streptophyta</taxon>
        <taxon>Embryophyta</taxon>
        <taxon>Tracheophyta</taxon>
        <taxon>Spermatophyta</taxon>
        <taxon>Magnoliopsida</taxon>
        <taxon>Magnoliidae</taxon>
        <taxon>Piperales</taxon>
        <taxon>Aristolochiaceae</taxon>
        <taxon>Aristolochia</taxon>
    </lineage>
</organism>
<evidence type="ECO:0000313" key="2">
    <source>
        <dbReference type="EMBL" id="KAG9440802.1"/>
    </source>
</evidence>
<dbReference type="AlphaFoldDB" id="A0AAV7E0A1"/>
<comment type="caution">
    <text evidence="2">The sequence shown here is derived from an EMBL/GenBank/DDBJ whole genome shotgun (WGS) entry which is preliminary data.</text>
</comment>
<reference evidence="2 3" key="1">
    <citation type="submission" date="2021-07" db="EMBL/GenBank/DDBJ databases">
        <title>The Aristolochia fimbriata genome: insights into angiosperm evolution, floral development and chemical biosynthesis.</title>
        <authorList>
            <person name="Jiao Y."/>
        </authorList>
    </citation>
    <scope>NUCLEOTIDE SEQUENCE [LARGE SCALE GENOMIC DNA]</scope>
    <source>
        <strain evidence="2">IBCAS-2021</strain>
        <tissue evidence="2">Leaf</tissue>
    </source>
</reference>
<feature type="region of interest" description="Disordered" evidence="1">
    <location>
        <begin position="25"/>
        <end position="45"/>
    </location>
</feature>
<gene>
    <name evidence="2" type="ORF">H6P81_020967</name>
</gene>
<name>A0AAV7E0A1_ARIFI</name>
<protein>
    <submittedName>
        <fullName evidence="2">Uncharacterized protein</fullName>
    </submittedName>
</protein>
<dbReference type="EMBL" id="JAINDJ010000008">
    <property type="protein sequence ID" value="KAG9440802.1"/>
    <property type="molecule type" value="Genomic_DNA"/>
</dbReference>
<evidence type="ECO:0000313" key="3">
    <source>
        <dbReference type="Proteomes" id="UP000825729"/>
    </source>
</evidence>
<evidence type="ECO:0000256" key="1">
    <source>
        <dbReference type="SAM" id="MobiDB-lite"/>
    </source>
</evidence>
<proteinExistence type="predicted"/>